<dbReference type="AlphaFoldDB" id="A0A843XEV3"/>
<accession>A0A843XEV3</accession>
<reference evidence="2" key="1">
    <citation type="submission" date="2017-07" db="EMBL/GenBank/DDBJ databases">
        <title>Taro Niue Genome Assembly and Annotation.</title>
        <authorList>
            <person name="Atibalentja N."/>
            <person name="Keating K."/>
            <person name="Fields C.J."/>
        </authorList>
    </citation>
    <scope>NUCLEOTIDE SEQUENCE</scope>
    <source>
        <strain evidence="2">Niue_2</strain>
        <tissue evidence="2">Leaf</tissue>
    </source>
</reference>
<name>A0A843XEV3_COLES</name>
<dbReference type="Proteomes" id="UP000652761">
    <property type="component" value="Unassembled WGS sequence"/>
</dbReference>
<sequence>MSLFCPEELGGGLWPLTQCRRHGRWTPSIISASSDLAVNAGLCRNTDPSSQVWVNVLVKPSLGSPKKVQNILLDLLRPGSWMISTARKRRGGLADDVELPASSDESVEPLSLSKENEVEEVDPQQPEIQLGDSDEEEYTSDQNESVNEDVNVEFDISLASEDEMENWEEINFLFYTSTTGKRTHDLCTSTTGSRTHDLCTSTIDGLCISIADGEWIYTSSIRAKIYCMIYS</sequence>
<evidence type="ECO:0000256" key="1">
    <source>
        <dbReference type="SAM" id="MobiDB-lite"/>
    </source>
</evidence>
<evidence type="ECO:0000313" key="3">
    <source>
        <dbReference type="Proteomes" id="UP000652761"/>
    </source>
</evidence>
<evidence type="ECO:0000313" key="2">
    <source>
        <dbReference type="EMBL" id="MQM17771.1"/>
    </source>
</evidence>
<comment type="caution">
    <text evidence="2">The sequence shown here is derived from an EMBL/GenBank/DDBJ whole genome shotgun (WGS) entry which is preliminary data.</text>
</comment>
<protein>
    <submittedName>
        <fullName evidence="2">Uncharacterized protein</fullName>
    </submittedName>
</protein>
<organism evidence="2 3">
    <name type="scientific">Colocasia esculenta</name>
    <name type="common">Wild taro</name>
    <name type="synonym">Arum esculentum</name>
    <dbReference type="NCBI Taxonomy" id="4460"/>
    <lineage>
        <taxon>Eukaryota</taxon>
        <taxon>Viridiplantae</taxon>
        <taxon>Streptophyta</taxon>
        <taxon>Embryophyta</taxon>
        <taxon>Tracheophyta</taxon>
        <taxon>Spermatophyta</taxon>
        <taxon>Magnoliopsida</taxon>
        <taxon>Liliopsida</taxon>
        <taxon>Araceae</taxon>
        <taxon>Aroideae</taxon>
        <taxon>Colocasieae</taxon>
        <taxon>Colocasia</taxon>
    </lineage>
</organism>
<keyword evidence="3" id="KW-1185">Reference proteome</keyword>
<dbReference type="EMBL" id="NMUH01007753">
    <property type="protein sequence ID" value="MQM17771.1"/>
    <property type="molecule type" value="Genomic_DNA"/>
</dbReference>
<feature type="region of interest" description="Disordered" evidence="1">
    <location>
        <begin position="92"/>
        <end position="146"/>
    </location>
</feature>
<proteinExistence type="predicted"/>
<gene>
    <name evidence="2" type="ORF">Taro_050747</name>
</gene>